<feature type="domain" description="Protein kinase" evidence="7">
    <location>
        <begin position="101"/>
        <end position="391"/>
    </location>
</feature>
<dbReference type="PROSITE" id="PS50011">
    <property type="entry name" value="PROTEIN_KINASE_DOM"/>
    <property type="match status" value="1"/>
</dbReference>
<keyword evidence="6" id="KW-0175">Coiled coil</keyword>
<dbReference type="Gene3D" id="1.10.510.10">
    <property type="entry name" value="Transferase(Phosphotransferase) domain 1"/>
    <property type="match status" value="1"/>
</dbReference>
<evidence type="ECO:0000256" key="6">
    <source>
        <dbReference type="SAM" id="Coils"/>
    </source>
</evidence>
<dbReference type="PROSITE" id="PS00108">
    <property type="entry name" value="PROTEIN_KINASE_ST"/>
    <property type="match status" value="1"/>
</dbReference>
<dbReference type="Gene3D" id="3.30.200.20">
    <property type="entry name" value="Phosphorylase Kinase, domain 1"/>
    <property type="match status" value="1"/>
</dbReference>
<gene>
    <name evidence="8" type="ORF">FZO89_11770</name>
</gene>
<dbReference type="InterPro" id="IPR000719">
    <property type="entry name" value="Prot_kinase_dom"/>
</dbReference>
<dbReference type="Pfam" id="PF00069">
    <property type="entry name" value="Pkinase"/>
    <property type="match status" value="1"/>
</dbReference>
<dbReference type="Gene3D" id="1.25.40.10">
    <property type="entry name" value="Tetratricopeptide repeat domain"/>
    <property type="match status" value="2"/>
</dbReference>
<evidence type="ECO:0000256" key="1">
    <source>
        <dbReference type="ARBA" id="ARBA00022679"/>
    </source>
</evidence>
<proteinExistence type="predicted"/>
<protein>
    <submittedName>
        <fullName evidence="8">Protein kinase</fullName>
    </submittedName>
</protein>
<keyword evidence="3 8" id="KW-0418">Kinase</keyword>
<evidence type="ECO:0000256" key="4">
    <source>
        <dbReference type="ARBA" id="ARBA00022840"/>
    </source>
</evidence>
<dbReference type="GO" id="GO:0005524">
    <property type="term" value="F:ATP binding"/>
    <property type="evidence" value="ECO:0007669"/>
    <property type="project" value="UniProtKB-UniRule"/>
</dbReference>
<feature type="binding site" evidence="5">
    <location>
        <position position="132"/>
    </location>
    <ligand>
        <name>ATP</name>
        <dbReference type="ChEBI" id="CHEBI:30616"/>
    </ligand>
</feature>
<dbReference type="SMART" id="SM00220">
    <property type="entry name" value="S_TKc"/>
    <property type="match status" value="1"/>
</dbReference>
<evidence type="ECO:0000256" key="5">
    <source>
        <dbReference type="PROSITE-ProRule" id="PRU10141"/>
    </source>
</evidence>
<dbReference type="InterPro" id="IPR017441">
    <property type="entry name" value="Protein_kinase_ATP_BS"/>
</dbReference>
<dbReference type="InterPro" id="IPR008271">
    <property type="entry name" value="Ser/Thr_kinase_AS"/>
</dbReference>
<evidence type="ECO:0000259" key="7">
    <source>
        <dbReference type="PROSITE" id="PS50011"/>
    </source>
</evidence>
<name>A0A5D4XVL6_9GAMM</name>
<evidence type="ECO:0000313" key="9">
    <source>
        <dbReference type="Proteomes" id="UP000324973"/>
    </source>
</evidence>
<dbReference type="Proteomes" id="UP000324973">
    <property type="component" value="Unassembled WGS sequence"/>
</dbReference>
<dbReference type="InterPro" id="IPR011009">
    <property type="entry name" value="Kinase-like_dom_sf"/>
</dbReference>
<feature type="coiled-coil region" evidence="6">
    <location>
        <begin position="430"/>
        <end position="457"/>
    </location>
</feature>
<evidence type="ECO:0000256" key="3">
    <source>
        <dbReference type="ARBA" id="ARBA00022777"/>
    </source>
</evidence>
<dbReference type="InterPro" id="IPR011990">
    <property type="entry name" value="TPR-like_helical_dom_sf"/>
</dbReference>
<accession>A0A5D4XVL6</accession>
<organism evidence="8 9">
    <name type="scientific">Luteimonas viscosa</name>
    <dbReference type="NCBI Taxonomy" id="1132694"/>
    <lineage>
        <taxon>Bacteria</taxon>
        <taxon>Pseudomonadati</taxon>
        <taxon>Pseudomonadota</taxon>
        <taxon>Gammaproteobacteria</taxon>
        <taxon>Lysobacterales</taxon>
        <taxon>Lysobacteraceae</taxon>
        <taxon>Luteimonas</taxon>
    </lineage>
</organism>
<keyword evidence="1" id="KW-0808">Transferase</keyword>
<keyword evidence="2 5" id="KW-0547">Nucleotide-binding</keyword>
<comment type="caution">
    <text evidence="8">The sequence shown here is derived from an EMBL/GenBank/DDBJ whole genome shotgun (WGS) entry which is preliminary data.</text>
</comment>
<dbReference type="GO" id="GO:0004674">
    <property type="term" value="F:protein serine/threonine kinase activity"/>
    <property type="evidence" value="ECO:0007669"/>
    <property type="project" value="TreeGrafter"/>
</dbReference>
<evidence type="ECO:0000256" key="2">
    <source>
        <dbReference type="ARBA" id="ARBA00022741"/>
    </source>
</evidence>
<sequence length="1020" mass="108824">MPHVAAGEIAMPEDSASNIRTIDRLLDELLDLDAPARLRRLAELRDTDAALAAAVERLLSLCLEESGELAPGGALEGSLARECLFGVETQPLAAGTRVGPYLVERLIGRGGMSEVYLASRRFDGFSQQVALKVVRSDRVGLTLRERLLAEQRTLVRLDHPNIARFLDAGVDAEGNVYLAMEAIDGGSILEEAADRELDLRERVGWTIHLCSALEHAHAQLVVHCDIKPSNVLVDRWGQPRLLDFGIAQALGEAEADATSPGIKLFTPDCAAPEQLSGAAVSTATDVFQIGALLYQLIVGRPWPVDGNITSITRVDSILHEPAVAPSRRLVEAREDPRVRDNAVSCGAADAEALARQVRGGLDAIVLKCLAKSPADRYASIEQLRGDLEAWRSLRPVAAAHAGRWERTRLWWRRNRGVASVAVVGMAALSIVAAMALVRIAEERAQKAREQERALAVEGFMGQVFKQASPYLRGEQEHALETLVRVGDSMLAGSRDVDPRTRLALMAVLANLELDMGQPQLAATRAREALRAADARQVDDPRTLLAMSALLADALSQQDRDQEAIQMLGPALERTRDADLPLVERAQAWSQLGELYETVGRLPEATRQFDAVFEALVASDAPLESGSIDALRRLGRYLNIGQRGEDPQRVRAIVRRLESPVQGETAIQRAARLSTLSLVGSLAADDPAASGRYGKEAAQALASALGASHPRVSVAWGDACVAFISGGDLLEAKAACEASLAGNVEAGRGSTASAAADRINLATIEYLRGNFASAGRLAREAMAAVDRESALSLYLFGAGTLARIDYREGDQDAALARLDELATIQRQRYPDNADMRLTVHTNRAEVLLAQGRVDAAAAALEEAGVRAHTGGPLDRLIAGQVLAAAAVDAAAGRRDDALAKVVDGIRAFESHPAVSPAELAWALLDGGEALILAGERDPAADLFARALGTGLDPERMPGLWAWASLRLEQLRPGSVEPRALGRAVAVGRDQLGSAQRSVPCLQAPADLSAGPAKAAARTACL</sequence>
<dbReference type="PANTHER" id="PTHR43289:SF34">
    <property type="entry name" value="SERINE_THREONINE-PROTEIN KINASE YBDM-RELATED"/>
    <property type="match status" value="1"/>
</dbReference>
<dbReference type="PANTHER" id="PTHR43289">
    <property type="entry name" value="MITOGEN-ACTIVATED PROTEIN KINASE KINASE KINASE 20-RELATED"/>
    <property type="match status" value="1"/>
</dbReference>
<dbReference type="PROSITE" id="PS00107">
    <property type="entry name" value="PROTEIN_KINASE_ATP"/>
    <property type="match status" value="1"/>
</dbReference>
<dbReference type="OrthoDB" id="9801841at2"/>
<evidence type="ECO:0000313" key="8">
    <source>
        <dbReference type="EMBL" id="TYT26880.1"/>
    </source>
</evidence>
<dbReference type="EMBL" id="VTFT01000001">
    <property type="protein sequence ID" value="TYT26880.1"/>
    <property type="molecule type" value="Genomic_DNA"/>
</dbReference>
<dbReference type="SUPFAM" id="SSF56112">
    <property type="entry name" value="Protein kinase-like (PK-like)"/>
    <property type="match status" value="1"/>
</dbReference>
<keyword evidence="4 5" id="KW-0067">ATP-binding</keyword>
<dbReference type="SUPFAM" id="SSF48452">
    <property type="entry name" value="TPR-like"/>
    <property type="match status" value="2"/>
</dbReference>
<dbReference type="CDD" id="cd14014">
    <property type="entry name" value="STKc_PknB_like"/>
    <property type="match status" value="1"/>
</dbReference>
<reference evidence="8 9" key="1">
    <citation type="submission" date="2019-08" db="EMBL/GenBank/DDBJ databases">
        <title>Luteimonas viscosus sp. nov., isolated from soil of a sunflower field.</title>
        <authorList>
            <person name="Jianli Z."/>
            <person name="Ying Z."/>
        </authorList>
    </citation>
    <scope>NUCLEOTIDE SEQUENCE [LARGE SCALE GENOMIC DNA]</scope>
    <source>
        <strain evidence="8 9">XBU10</strain>
    </source>
</reference>
<dbReference type="AlphaFoldDB" id="A0A5D4XVL6"/>
<keyword evidence="9" id="KW-1185">Reference proteome</keyword>